<protein>
    <recommendedName>
        <fullName evidence="1">receptor protein-tyrosine kinase</fullName>
        <ecNumber evidence="1">2.7.10.1</ecNumber>
    </recommendedName>
</protein>
<dbReference type="GeneID" id="70129789"/>
<keyword evidence="8" id="KW-1185">Reference proteome</keyword>
<reference evidence="7" key="1">
    <citation type="journal article" date="2021" name="Nat. Commun.">
        <title>Genetic determinants of endophytism in the Arabidopsis root mycobiome.</title>
        <authorList>
            <person name="Mesny F."/>
            <person name="Miyauchi S."/>
            <person name="Thiergart T."/>
            <person name="Pickel B."/>
            <person name="Atanasova L."/>
            <person name="Karlsson M."/>
            <person name="Huettel B."/>
            <person name="Barry K.W."/>
            <person name="Haridas S."/>
            <person name="Chen C."/>
            <person name="Bauer D."/>
            <person name="Andreopoulos W."/>
            <person name="Pangilinan J."/>
            <person name="LaButti K."/>
            <person name="Riley R."/>
            <person name="Lipzen A."/>
            <person name="Clum A."/>
            <person name="Drula E."/>
            <person name="Henrissat B."/>
            <person name="Kohler A."/>
            <person name="Grigoriev I.V."/>
            <person name="Martin F.M."/>
            <person name="Hacquard S."/>
        </authorList>
    </citation>
    <scope>NUCLEOTIDE SEQUENCE</scope>
    <source>
        <strain evidence="7">MPI-SDFR-AT-0073</strain>
    </source>
</reference>
<evidence type="ECO:0000256" key="1">
    <source>
        <dbReference type="ARBA" id="ARBA00011902"/>
    </source>
</evidence>
<dbReference type="RefSeq" id="XP_045952778.1">
    <property type="nucleotide sequence ID" value="XM_046100897.1"/>
</dbReference>
<feature type="compositionally biased region" description="Low complexity" evidence="5">
    <location>
        <begin position="165"/>
        <end position="184"/>
    </location>
</feature>
<keyword evidence="6" id="KW-0472">Membrane</keyword>
<proteinExistence type="predicted"/>
<feature type="compositionally biased region" description="Polar residues" evidence="5">
    <location>
        <begin position="130"/>
        <end position="159"/>
    </location>
</feature>
<evidence type="ECO:0000313" key="8">
    <source>
        <dbReference type="Proteomes" id="UP000758603"/>
    </source>
</evidence>
<gene>
    <name evidence="7" type="ORF">BKA67DRAFT_541237</name>
</gene>
<organism evidence="7 8">
    <name type="scientific">Truncatella angustata</name>
    <dbReference type="NCBI Taxonomy" id="152316"/>
    <lineage>
        <taxon>Eukaryota</taxon>
        <taxon>Fungi</taxon>
        <taxon>Dikarya</taxon>
        <taxon>Ascomycota</taxon>
        <taxon>Pezizomycotina</taxon>
        <taxon>Sordariomycetes</taxon>
        <taxon>Xylariomycetidae</taxon>
        <taxon>Amphisphaeriales</taxon>
        <taxon>Sporocadaceae</taxon>
        <taxon>Truncatella</taxon>
    </lineage>
</organism>
<dbReference type="GO" id="GO:0004714">
    <property type="term" value="F:transmembrane receptor protein tyrosine kinase activity"/>
    <property type="evidence" value="ECO:0007669"/>
    <property type="project" value="UniProtKB-EC"/>
</dbReference>
<accession>A0A9P8U9G2</accession>
<dbReference type="CDD" id="cd12087">
    <property type="entry name" value="TM_EGFR-like"/>
    <property type="match status" value="1"/>
</dbReference>
<evidence type="ECO:0000256" key="2">
    <source>
        <dbReference type="ARBA" id="ARBA00022679"/>
    </source>
</evidence>
<evidence type="ECO:0000256" key="3">
    <source>
        <dbReference type="ARBA" id="ARBA00022777"/>
    </source>
</evidence>
<name>A0A9P8U9G2_9PEZI</name>
<keyword evidence="4" id="KW-0829">Tyrosine-protein kinase</keyword>
<dbReference type="InterPro" id="IPR044912">
    <property type="entry name" value="Egfr_JX_dom"/>
</dbReference>
<feature type="transmembrane region" description="Helical" evidence="6">
    <location>
        <begin position="192"/>
        <end position="215"/>
    </location>
</feature>
<sequence>MASCAEGYVTCLNKPSGIPSAFVPLVEIPDSFCCQSDTECEWLAENTTLLCCPSGGDCNLIAPISCDLTLQNSANNPEALIKTLLLAGSLPECEEKCCPWGYGCDSAQNCGIGLNDTAVRAAISLEASRTGTEITPSGTPTQSAKASATAPTGITTPILSSDVPARSSSTSALTSNSSAAEASSPVTAETKAMIAAAVLGGLLAILLVMASIFILRRKHGRKLKTKRASQRQFMKAELDADGELRPRHAFHMLSSDRGPAELPATPLKSHMATPVCAELEARDAAGEGKSWRRETCRVHKGT</sequence>
<comment type="caution">
    <text evidence="7">The sequence shown here is derived from an EMBL/GenBank/DDBJ whole genome shotgun (WGS) entry which is preliminary data.</text>
</comment>
<feature type="region of interest" description="Disordered" evidence="5">
    <location>
        <begin position="130"/>
        <end position="185"/>
    </location>
</feature>
<keyword evidence="6" id="KW-1133">Transmembrane helix</keyword>
<dbReference type="AlphaFoldDB" id="A0A9P8U9G2"/>
<keyword evidence="2" id="KW-0808">Transferase</keyword>
<evidence type="ECO:0000256" key="6">
    <source>
        <dbReference type="SAM" id="Phobius"/>
    </source>
</evidence>
<dbReference type="Proteomes" id="UP000758603">
    <property type="component" value="Unassembled WGS sequence"/>
</dbReference>
<keyword evidence="6" id="KW-0812">Transmembrane</keyword>
<dbReference type="Gene3D" id="6.10.250.2930">
    <property type="match status" value="1"/>
</dbReference>
<evidence type="ECO:0000313" key="7">
    <source>
        <dbReference type="EMBL" id="KAH6646264.1"/>
    </source>
</evidence>
<evidence type="ECO:0000256" key="5">
    <source>
        <dbReference type="SAM" id="MobiDB-lite"/>
    </source>
</evidence>
<dbReference type="OrthoDB" id="5338512at2759"/>
<dbReference type="EC" id="2.7.10.1" evidence="1"/>
<evidence type="ECO:0000256" key="4">
    <source>
        <dbReference type="ARBA" id="ARBA00023137"/>
    </source>
</evidence>
<dbReference type="EMBL" id="JAGPXC010000010">
    <property type="protein sequence ID" value="KAH6646264.1"/>
    <property type="molecule type" value="Genomic_DNA"/>
</dbReference>
<keyword evidence="3" id="KW-0418">Kinase</keyword>